<protein>
    <submittedName>
        <fullName evidence="1">Uncharacterized protein</fullName>
    </submittedName>
</protein>
<dbReference type="EMBL" id="CP097511">
    <property type="protein sequence ID" value="URE44474.1"/>
    <property type="molecule type" value="Genomic_DNA"/>
</dbReference>
<gene>
    <name evidence="1" type="ORF">MUK42_14829</name>
</gene>
<dbReference type="Proteomes" id="UP001055439">
    <property type="component" value="Chromosome 9"/>
</dbReference>
<name>A0A9E7I2K3_9LILI</name>
<proteinExistence type="predicted"/>
<accession>A0A9E7I2K3</accession>
<sequence>MNVDSGNVCCQISWWDTNKERTGTGGFRAGQRLQRGRALGHLRRSGHRKISAHSLQLLEQGVLIGLRHPYDNCAEPWNSCDTFSPRKAKYYEQENVTVDIWVLYIKIS</sequence>
<reference evidence="1" key="1">
    <citation type="submission" date="2022-05" db="EMBL/GenBank/DDBJ databases">
        <title>The Musa troglodytarum L. genome provides insights into the mechanism of non-climacteric behaviour and enrichment of carotenoids.</title>
        <authorList>
            <person name="Wang J."/>
        </authorList>
    </citation>
    <scope>NUCLEOTIDE SEQUENCE</scope>
    <source>
        <tissue evidence="1">Leaf</tissue>
    </source>
</reference>
<dbReference type="AlphaFoldDB" id="A0A9E7I2K3"/>
<evidence type="ECO:0000313" key="2">
    <source>
        <dbReference type="Proteomes" id="UP001055439"/>
    </source>
</evidence>
<keyword evidence="2" id="KW-1185">Reference proteome</keyword>
<evidence type="ECO:0000313" key="1">
    <source>
        <dbReference type="EMBL" id="URE44474.1"/>
    </source>
</evidence>
<organism evidence="1 2">
    <name type="scientific">Musa troglodytarum</name>
    <name type="common">fe'i banana</name>
    <dbReference type="NCBI Taxonomy" id="320322"/>
    <lineage>
        <taxon>Eukaryota</taxon>
        <taxon>Viridiplantae</taxon>
        <taxon>Streptophyta</taxon>
        <taxon>Embryophyta</taxon>
        <taxon>Tracheophyta</taxon>
        <taxon>Spermatophyta</taxon>
        <taxon>Magnoliopsida</taxon>
        <taxon>Liliopsida</taxon>
        <taxon>Zingiberales</taxon>
        <taxon>Musaceae</taxon>
        <taxon>Musa</taxon>
    </lineage>
</organism>